<dbReference type="GO" id="GO:0000467">
    <property type="term" value="P:exonucleolytic trimming to generate mature 3'-end of 5.8S rRNA from tricistronic rRNA transcript (SSU-rRNA, 5.8S rRNA, LSU-rRNA)"/>
    <property type="evidence" value="ECO:0007669"/>
    <property type="project" value="TreeGrafter"/>
</dbReference>
<name>K3X2K7_GLOUD</name>
<dbReference type="InterPro" id="IPR015847">
    <property type="entry name" value="ExoRNase_PH_dom2"/>
</dbReference>
<dbReference type="EnsemblProtists" id="PYU1_T011456">
    <property type="protein sequence ID" value="PYU1_T011456"/>
    <property type="gene ID" value="PYU1_G011431"/>
</dbReference>
<dbReference type="CDD" id="cd11369">
    <property type="entry name" value="RNase_PH_RRP43"/>
    <property type="match status" value="1"/>
</dbReference>
<evidence type="ECO:0000313" key="13">
    <source>
        <dbReference type="Proteomes" id="UP000019132"/>
    </source>
</evidence>
<evidence type="ECO:0000256" key="3">
    <source>
        <dbReference type="ARBA" id="ARBA00006678"/>
    </source>
</evidence>
<proteinExistence type="inferred from homology"/>
<accession>K3X2K7</accession>
<evidence type="ECO:0000256" key="1">
    <source>
        <dbReference type="ARBA" id="ARBA00004496"/>
    </source>
</evidence>
<dbReference type="Gene3D" id="3.30.230.70">
    <property type="entry name" value="GHMP Kinase, N-terminal domain"/>
    <property type="match status" value="1"/>
</dbReference>
<dbReference type="SUPFAM" id="SSF54211">
    <property type="entry name" value="Ribosomal protein S5 domain 2-like"/>
    <property type="match status" value="1"/>
</dbReference>
<dbReference type="PANTHER" id="PTHR11097">
    <property type="entry name" value="EXOSOME COMPLEX EXONUCLEASE RIBOSOMAL RNA PROCESSING PROTEIN"/>
    <property type="match status" value="1"/>
</dbReference>
<evidence type="ECO:0000256" key="9">
    <source>
        <dbReference type="ARBA" id="ARBA00030617"/>
    </source>
</evidence>
<dbReference type="GO" id="GO:0034473">
    <property type="term" value="P:U1 snRNA 3'-end processing"/>
    <property type="evidence" value="ECO:0007669"/>
    <property type="project" value="TreeGrafter"/>
</dbReference>
<keyword evidence="8" id="KW-0539">Nucleus</keyword>
<sequence>MAPTSMAPEATLSFTAEMYKKLFPAEYMKNCMESNVRPDSRTLEAARSVHLQTNVVHTAASSSLVKIGNTSVIAAIKLAVGMPAVSTPDQGDLGAQLILLTSVQVHLTPLCSTRFNLGRPSEEAQSIGSQLTNIIIGSRVVEMSNLSIEKGKSAWRLMVDVYCIDHDGNVLDASLIAIMAALKSLKLPAVLISETDHIVSIQPDEEASLLLMQHSAYSTTFALVNDKVLIDPTSQEEELSSASFSITYNTKEQLCGVQKPGGAIISPQTLHACMQVAKNRAHALAKQVDAVIGAQ</sequence>
<dbReference type="InParanoid" id="K3X2K7"/>
<evidence type="ECO:0000256" key="5">
    <source>
        <dbReference type="ARBA" id="ARBA00022552"/>
    </source>
</evidence>
<feature type="domain" description="Exoribonuclease phosphorolytic" evidence="11">
    <location>
        <begin position="218"/>
        <end position="279"/>
    </location>
</feature>
<dbReference type="GO" id="GO:0071028">
    <property type="term" value="P:nuclear mRNA surveillance"/>
    <property type="evidence" value="ECO:0007669"/>
    <property type="project" value="TreeGrafter"/>
</dbReference>
<dbReference type="OMA" id="MQPGEPF"/>
<organism evidence="12 13">
    <name type="scientific">Globisporangium ultimum (strain ATCC 200006 / CBS 805.95 / DAOM BR144)</name>
    <name type="common">Pythium ultimum</name>
    <dbReference type="NCBI Taxonomy" id="431595"/>
    <lineage>
        <taxon>Eukaryota</taxon>
        <taxon>Sar</taxon>
        <taxon>Stramenopiles</taxon>
        <taxon>Oomycota</taxon>
        <taxon>Peronosporomycetes</taxon>
        <taxon>Pythiales</taxon>
        <taxon>Pythiaceae</taxon>
        <taxon>Globisporangium</taxon>
    </lineage>
</organism>
<evidence type="ECO:0000256" key="7">
    <source>
        <dbReference type="ARBA" id="ARBA00022884"/>
    </source>
</evidence>
<dbReference type="GO" id="GO:0000176">
    <property type="term" value="C:nuclear exosome (RNase complex)"/>
    <property type="evidence" value="ECO:0007669"/>
    <property type="project" value="TreeGrafter"/>
</dbReference>
<comment type="subcellular location">
    <subcellularLocation>
        <location evidence="1">Cytoplasm</location>
    </subcellularLocation>
    <subcellularLocation>
        <location evidence="2">Nucleus</location>
        <location evidence="2">Nucleolus</location>
    </subcellularLocation>
</comment>
<dbReference type="GO" id="GO:0034476">
    <property type="term" value="P:U5 snRNA 3'-end processing"/>
    <property type="evidence" value="ECO:0007669"/>
    <property type="project" value="TreeGrafter"/>
</dbReference>
<dbReference type="Proteomes" id="UP000019132">
    <property type="component" value="Unassembled WGS sequence"/>
</dbReference>
<evidence type="ECO:0000259" key="11">
    <source>
        <dbReference type="Pfam" id="PF03725"/>
    </source>
</evidence>
<dbReference type="Pfam" id="PF03725">
    <property type="entry name" value="RNase_PH_C"/>
    <property type="match status" value="1"/>
</dbReference>
<dbReference type="InterPro" id="IPR027408">
    <property type="entry name" value="PNPase/RNase_PH_dom_sf"/>
</dbReference>
<dbReference type="FunFam" id="3.30.230.70:FF:000017">
    <property type="entry name" value="Exosome complex component Rrp42"/>
    <property type="match status" value="1"/>
</dbReference>
<dbReference type="PANTHER" id="PTHR11097:SF9">
    <property type="entry name" value="EXOSOME COMPLEX COMPONENT RRP43"/>
    <property type="match status" value="1"/>
</dbReference>
<reference evidence="13" key="1">
    <citation type="journal article" date="2010" name="Genome Biol.">
        <title>Genome sequence of the necrotrophic plant pathogen Pythium ultimum reveals original pathogenicity mechanisms and effector repertoire.</title>
        <authorList>
            <person name="Levesque C.A."/>
            <person name="Brouwer H."/>
            <person name="Cano L."/>
            <person name="Hamilton J.P."/>
            <person name="Holt C."/>
            <person name="Huitema E."/>
            <person name="Raffaele S."/>
            <person name="Robideau G.P."/>
            <person name="Thines M."/>
            <person name="Win J."/>
            <person name="Zerillo M.M."/>
            <person name="Beakes G.W."/>
            <person name="Boore J.L."/>
            <person name="Busam D."/>
            <person name="Dumas B."/>
            <person name="Ferriera S."/>
            <person name="Fuerstenberg S.I."/>
            <person name="Gachon C.M."/>
            <person name="Gaulin E."/>
            <person name="Govers F."/>
            <person name="Grenville-Briggs L."/>
            <person name="Horner N."/>
            <person name="Hostetler J."/>
            <person name="Jiang R.H."/>
            <person name="Johnson J."/>
            <person name="Krajaejun T."/>
            <person name="Lin H."/>
            <person name="Meijer H.J."/>
            <person name="Moore B."/>
            <person name="Morris P."/>
            <person name="Phuntmart V."/>
            <person name="Puiu D."/>
            <person name="Shetty J."/>
            <person name="Stajich J.E."/>
            <person name="Tripathy S."/>
            <person name="Wawra S."/>
            <person name="van West P."/>
            <person name="Whitty B.R."/>
            <person name="Coutinho P.M."/>
            <person name="Henrissat B."/>
            <person name="Martin F."/>
            <person name="Thomas P.D."/>
            <person name="Tyler B.M."/>
            <person name="De Vries R.P."/>
            <person name="Kamoun S."/>
            <person name="Yandell M."/>
            <person name="Tisserat N."/>
            <person name="Buell C.R."/>
        </authorList>
    </citation>
    <scope>NUCLEOTIDE SEQUENCE</scope>
    <source>
        <strain evidence="13">DAOM:BR144</strain>
    </source>
</reference>
<evidence type="ECO:0000313" key="12">
    <source>
        <dbReference type="EnsemblProtists" id="PYU1_T011456"/>
    </source>
</evidence>
<dbReference type="HOGENOM" id="CLU_038194_3_1_1"/>
<evidence type="ECO:0000256" key="6">
    <source>
        <dbReference type="ARBA" id="ARBA00022835"/>
    </source>
</evidence>
<comment type="similarity">
    <text evidence="3">Belongs to the RNase PH family.</text>
</comment>
<dbReference type="InterPro" id="IPR020568">
    <property type="entry name" value="Ribosomal_Su5_D2-typ_SF"/>
</dbReference>
<dbReference type="VEuPathDB" id="FungiDB:PYU1_G011431"/>
<reference evidence="13" key="2">
    <citation type="submission" date="2010-04" db="EMBL/GenBank/DDBJ databases">
        <authorList>
            <person name="Buell R."/>
            <person name="Hamilton J."/>
            <person name="Hostetler J."/>
        </authorList>
    </citation>
    <scope>NUCLEOTIDE SEQUENCE [LARGE SCALE GENOMIC DNA]</scope>
    <source>
        <strain evidence="13">DAOM:BR144</strain>
    </source>
</reference>
<dbReference type="Pfam" id="PF01138">
    <property type="entry name" value="RNase_PH"/>
    <property type="match status" value="1"/>
</dbReference>
<dbReference type="InterPro" id="IPR050590">
    <property type="entry name" value="Exosome_comp_Rrp42_subfam"/>
</dbReference>
<keyword evidence="6" id="KW-0271">Exosome</keyword>
<dbReference type="SUPFAM" id="SSF55666">
    <property type="entry name" value="Ribonuclease PH domain 2-like"/>
    <property type="match status" value="1"/>
</dbReference>
<dbReference type="GO" id="GO:0071035">
    <property type="term" value="P:nuclear polyadenylation-dependent rRNA catabolic process"/>
    <property type="evidence" value="ECO:0007669"/>
    <property type="project" value="TreeGrafter"/>
</dbReference>
<dbReference type="GO" id="GO:0016075">
    <property type="term" value="P:rRNA catabolic process"/>
    <property type="evidence" value="ECO:0007669"/>
    <property type="project" value="TreeGrafter"/>
</dbReference>
<evidence type="ECO:0000256" key="8">
    <source>
        <dbReference type="ARBA" id="ARBA00023242"/>
    </source>
</evidence>
<keyword evidence="5" id="KW-0698">rRNA processing</keyword>
<dbReference type="AlphaFoldDB" id="K3X2K7"/>
<evidence type="ECO:0000259" key="10">
    <source>
        <dbReference type="Pfam" id="PF01138"/>
    </source>
</evidence>
<dbReference type="InterPro" id="IPR001247">
    <property type="entry name" value="ExoRNase_PH_dom1"/>
</dbReference>
<evidence type="ECO:0000256" key="4">
    <source>
        <dbReference type="ARBA" id="ARBA00022490"/>
    </source>
</evidence>
<dbReference type="GO" id="GO:0071038">
    <property type="term" value="P:TRAMP-dependent tRNA surveillance pathway"/>
    <property type="evidence" value="ECO:0007669"/>
    <property type="project" value="TreeGrafter"/>
</dbReference>
<dbReference type="GO" id="GO:0000177">
    <property type="term" value="C:cytoplasmic exosome (RNase complex)"/>
    <property type="evidence" value="ECO:0007669"/>
    <property type="project" value="TreeGrafter"/>
</dbReference>
<evidence type="ECO:0000256" key="2">
    <source>
        <dbReference type="ARBA" id="ARBA00004604"/>
    </source>
</evidence>
<protein>
    <recommendedName>
        <fullName evidence="9">Ribosomal RNA-processing protein 43</fullName>
    </recommendedName>
</protein>
<dbReference type="GO" id="GO:0005730">
    <property type="term" value="C:nucleolus"/>
    <property type="evidence" value="ECO:0007669"/>
    <property type="project" value="UniProtKB-SubCell"/>
</dbReference>
<dbReference type="EMBL" id="GL376571">
    <property type="status" value="NOT_ANNOTATED_CDS"/>
    <property type="molecule type" value="Genomic_DNA"/>
</dbReference>
<dbReference type="GO" id="GO:0035925">
    <property type="term" value="F:mRNA 3'-UTR AU-rich region binding"/>
    <property type="evidence" value="ECO:0007669"/>
    <property type="project" value="TreeGrafter"/>
</dbReference>
<keyword evidence="13" id="KW-1185">Reference proteome</keyword>
<dbReference type="STRING" id="431595.K3X2K7"/>
<reference evidence="12" key="3">
    <citation type="submission" date="2015-02" db="UniProtKB">
        <authorList>
            <consortium name="EnsemblProtists"/>
        </authorList>
    </citation>
    <scope>IDENTIFICATION</scope>
    <source>
        <strain evidence="12">DAOM BR144</strain>
    </source>
</reference>
<keyword evidence="7" id="KW-0694">RNA-binding</keyword>
<feature type="domain" description="Exoribonuclease phosphorolytic" evidence="10">
    <location>
        <begin position="46"/>
        <end position="188"/>
    </location>
</feature>
<dbReference type="InterPro" id="IPR033196">
    <property type="entry name" value="Rrp43"/>
</dbReference>
<dbReference type="eggNOG" id="KOG1613">
    <property type="taxonomic scope" value="Eukaryota"/>
</dbReference>
<keyword evidence="4" id="KW-0963">Cytoplasm</keyword>
<dbReference type="InterPro" id="IPR036345">
    <property type="entry name" value="ExoRNase_PH_dom2_sf"/>
</dbReference>
<dbReference type="GO" id="GO:0034475">
    <property type="term" value="P:U4 snRNA 3'-end processing"/>
    <property type="evidence" value="ECO:0007669"/>
    <property type="project" value="TreeGrafter"/>
</dbReference>